<dbReference type="GO" id="GO:0008757">
    <property type="term" value="F:S-adenosylmethionine-dependent methyltransferase activity"/>
    <property type="evidence" value="ECO:0007669"/>
    <property type="project" value="InterPro"/>
</dbReference>
<evidence type="ECO:0000256" key="6">
    <source>
        <dbReference type="ARBA" id="ARBA00022691"/>
    </source>
</evidence>
<dbReference type="RefSeq" id="WP_041063065.1">
    <property type="nucleotide sequence ID" value="NZ_AP014521.1"/>
</dbReference>
<dbReference type="AlphaFoldDB" id="A0A090AJK1"/>
<dbReference type="KEGG" id="sbw:TGUWTKB_3960"/>
<organism evidence="10 11">
    <name type="scientific">Candidatus Tachikawaea gelatinosa</name>
    <dbReference type="NCBI Taxonomy" id="1410383"/>
    <lineage>
        <taxon>Bacteria</taxon>
        <taxon>Pseudomonadati</taxon>
        <taxon>Pseudomonadota</taxon>
        <taxon>Gammaproteobacteria</taxon>
        <taxon>Enterobacterales</taxon>
        <taxon>Enterobacteriaceae</taxon>
        <taxon>Candidatus Tachikawaea</taxon>
    </lineage>
</organism>
<keyword evidence="4 8" id="KW-0489">Methyltransferase</keyword>
<dbReference type="Proteomes" id="UP000031627">
    <property type="component" value="Chromosome"/>
</dbReference>
<dbReference type="GO" id="GO:0009102">
    <property type="term" value="P:biotin biosynthetic process"/>
    <property type="evidence" value="ECO:0007669"/>
    <property type="project" value="UniProtKB-UniRule"/>
</dbReference>
<dbReference type="EC" id="2.1.1.197" evidence="3 8"/>
<dbReference type="UniPathway" id="UPA00078"/>
<dbReference type="EMBL" id="AP014521">
    <property type="protein sequence ID" value="BAP58623.1"/>
    <property type="molecule type" value="Genomic_DNA"/>
</dbReference>
<evidence type="ECO:0000256" key="4">
    <source>
        <dbReference type="ARBA" id="ARBA00022603"/>
    </source>
</evidence>
<reference evidence="11" key="1">
    <citation type="submission" date="2013-11" db="EMBL/GenBank/DDBJ databases">
        <title>Symbiont-containing voluminous jelly as an extraordinary maternal gift for overwintering insect nymphs.</title>
        <authorList>
            <person name="Kaiwa N."/>
            <person name="Hosokawa T."/>
            <person name="Nikoh N."/>
            <person name="Meng X.Y."/>
            <person name="Tanahashi M."/>
            <person name="Moriyama M."/>
            <person name="Maeda T."/>
            <person name="Yamaguchi K."/>
            <person name="Shigenobu S."/>
            <person name="Ito M."/>
            <person name="Fukatsu T."/>
        </authorList>
    </citation>
    <scope>NUCLEOTIDE SEQUENCE [LARGE SCALE GENOMIC DNA]</scope>
    <source>
        <strain evidence="11">UwTKB</strain>
    </source>
</reference>
<dbReference type="PANTHER" id="PTHR43591">
    <property type="entry name" value="METHYLTRANSFERASE"/>
    <property type="match status" value="1"/>
</dbReference>
<comment type="similarity">
    <text evidence="8">Belongs to the methyltransferase superfamily.</text>
</comment>
<keyword evidence="11" id="KW-1185">Reference proteome</keyword>
<name>A0A090AJK1_9ENTR</name>
<evidence type="ECO:0000256" key="7">
    <source>
        <dbReference type="ARBA" id="ARBA00022756"/>
    </source>
</evidence>
<accession>A0A090AJK1</accession>
<comment type="pathway">
    <text evidence="2 8">Cofactor biosynthesis; biotin biosynthesis.</text>
</comment>
<dbReference type="GO" id="GO:0102130">
    <property type="term" value="F:malonyl-CoA methyltransferase activity"/>
    <property type="evidence" value="ECO:0007669"/>
    <property type="project" value="UniProtKB-EC"/>
</dbReference>
<sequence length="251" mass="29322">MQQNFDKLAIAKSFDRVANSYNEYAKLQKKTGDTLWKFKPKISGKNILDAGCGTGLYSKKWLSIGNKVIALDISKKMLLKARQLKTADYYLIGDIDFLPITTSSIDLIWSNLSIQWSYSFQNVLQEFMRVAKPQGYIMFSTLIDGSLKEMKNAWKKLNRNYHTNNFTKKCTIINSCANLNTFFQYQKIVFYFSTPLDAMKSIKNVGATYLYKKNYVFLTKKRINDLKKYWAYDSFGYRLSYYIIYGLIKKK</sequence>
<evidence type="ECO:0000256" key="5">
    <source>
        <dbReference type="ARBA" id="ARBA00022679"/>
    </source>
</evidence>
<dbReference type="GO" id="GO:0032259">
    <property type="term" value="P:methylation"/>
    <property type="evidence" value="ECO:0007669"/>
    <property type="project" value="UniProtKB-KW"/>
</dbReference>
<comment type="function">
    <text evidence="8">Converts the free carboxyl group of a malonyl-thioester to its methyl ester by transfer of a methyl group from S-adenosyl-L-methionine (SAM). It allows to synthesize pimeloyl-ACP via the fatty acid synthetic pathway.</text>
</comment>
<protein>
    <recommendedName>
        <fullName evidence="3 8">Malonyl-[acyl-carrier protein] O-methyltransferase</fullName>
        <shortName evidence="8">Malonyl-ACP O-methyltransferase</shortName>
        <ecNumber evidence="3 8">2.1.1.197</ecNumber>
    </recommendedName>
    <alternativeName>
        <fullName evidence="8">Biotin synthesis protein BioC</fullName>
    </alternativeName>
</protein>
<dbReference type="GO" id="GO:0010340">
    <property type="term" value="F:carboxyl-O-methyltransferase activity"/>
    <property type="evidence" value="ECO:0007669"/>
    <property type="project" value="UniProtKB-UniRule"/>
</dbReference>
<dbReference type="CDD" id="cd02440">
    <property type="entry name" value="AdoMet_MTases"/>
    <property type="match status" value="1"/>
</dbReference>
<dbReference type="NCBIfam" id="TIGR02072">
    <property type="entry name" value="BioC"/>
    <property type="match status" value="1"/>
</dbReference>
<dbReference type="HOGENOM" id="CLU_046586_2_2_6"/>
<reference evidence="10 11" key="2">
    <citation type="journal article" date="2014" name="Curr. Biol.">
        <title>Symbiont-Supplemented Maternal Investment Underpinning Host's Ecological Adaptation.</title>
        <authorList>
            <person name="Kaiwa N."/>
            <person name="Hosokawa T."/>
            <person name="Nikoh N."/>
            <person name="Tanahashi M."/>
            <person name="Moriyama M."/>
            <person name="Meng X.Y."/>
            <person name="Maeda T."/>
            <person name="Yamaguchi K."/>
            <person name="Shigenobu S."/>
            <person name="Ito M."/>
            <person name="Fukatsu T."/>
        </authorList>
    </citation>
    <scope>NUCLEOTIDE SEQUENCE [LARGE SCALE GENOMIC DNA]</scope>
    <source>
        <strain evidence="10 11">UwTKB</strain>
    </source>
</reference>
<dbReference type="InterPro" id="IPR011814">
    <property type="entry name" value="BioC"/>
</dbReference>
<gene>
    <name evidence="8 10" type="primary">bioC</name>
    <name evidence="10" type="ORF">TGUWTKB_3960</name>
</gene>
<dbReference type="HAMAP" id="MF_00835">
    <property type="entry name" value="BioC"/>
    <property type="match status" value="1"/>
</dbReference>
<keyword evidence="6 8" id="KW-0949">S-adenosyl-L-methionine</keyword>
<keyword evidence="7 8" id="KW-0093">Biotin biosynthesis</keyword>
<evidence type="ECO:0000313" key="11">
    <source>
        <dbReference type="Proteomes" id="UP000031627"/>
    </source>
</evidence>
<proteinExistence type="inferred from homology"/>
<dbReference type="STRING" id="1410383.TGUWTKB_3960"/>
<dbReference type="PANTHER" id="PTHR43591:SF24">
    <property type="entry name" value="2-METHOXY-6-POLYPRENYL-1,4-BENZOQUINOL METHYLASE, MITOCHONDRIAL"/>
    <property type="match status" value="1"/>
</dbReference>
<dbReference type="Pfam" id="PF08241">
    <property type="entry name" value="Methyltransf_11"/>
    <property type="match status" value="1"/>
</dbReference>
<dbReference type="Gene3D" id="3.40.50.150">
    <property type="entry name" value="Vaccinia Virus protein VP39"/>
    <property type="match status" value="1"/>
</dbReference>
<evidence type="ECO:0000256" key="3">
    <source>
        <dbReference type="ARBA" id="ARBA00012327"/>
    </source>
</evidence>
<dbReference type="InterPro" id="IPR029063">
    <property type="entry name" value="SAM-dependent_MTases_sf"/>
</dbReference>
<dbReference type="SUPFAM" id="SSF53335">
    <property type="entry name" value="S-adenosyl-L-methionine-dependent methyltransferases"/>
    <property type="match status" value="1"/>
</dbReference>
<feature type="domain" description="Methyltransferase type 11" evidence="9">
    <location>
        <begin position="48"/>
        <end position="139"/>
    </location>
</feature>
<evidence type="ECO:0000256" key="8">
    <source>
        <dbReference type="HAMAP-Rule" id="MF_00835"/>
    </source>
</evidence>
<dbReference type="OrthoDB" id="9760689at2"/>
<dbReference type="InterPro" id="IPR013216">
    <property type="entry name" value="Methyltransf_11"/>
</dbReference>
<evidence type="ECO:0000259" key="9">
    <source>
        <dbReference type="Pfam" id="PF08241"/>
    </source>
</evidence>
<evidence type="ECO:0000256" key="2">
    <source>
        <dbReference type="ARBA" id="ARBA00004746"/>
    </source>
</evidence>
<keyword evidence="5 8" id="KW-0808">Transferase</keyword>
<evidence type="ECO:0000256" key="1">
    <source>
        <dbReference type="ARBA" id="ARBA00000852"/>
    </source>
</evidence>
<comment type="catalytic activity">
    <reaction evidence="1 8">
        <text>malonyl-[ACP] + S-adenosyl-L-methionine = malonyl-[ACP] methyl ester + S-adenosyl-L-homocysteine</text>
        <dbReference type="Rhea" id="RHEA:17105"/>
        <dbReference type="Rhea" id="RHEA-COMP:9623"/>
        <dbReference type="Rhea" id="RHEA-COMP:9954"/>
        <dbReference type="ChEBI" id="CHEBI:57856"/>
        <dbReference type="ChEBI" id="CHEBI:59789"/>
        <dbReference type="ChEBI" id="CHEBI:78449"/>
        <dbReference type="ChEBI" id="CHEBI:78845"/>
        <dbReference type="EC" id="2.1.1.197"/>
    </reaction>
</comment>
<evidence type="ECO:0000313" key="10">
    <source>
        <dbReference type="EMBL" id="BAP58623.1"/>
    </source>
</evidence>